<reference evidence="2 3" key="1">
    <citation type="submission" date="2016-03" db="EMBL/GenBank/DDBJ databases">
        <title>Genome sequence of Nesiotobacter sp. nov., a moderately halophilic alphaproteobacterium isolated from the Yellow Sea, China.</title>
        <authorList>
            <person name="Zhang G."/>
            <person name="Zhang R."/>
        </authorList>
    </citation>
    <scope>NUCLEOTIDE SEQUENCE [LARGE SCALE GENOMIC DNA]</scope>
    <source>
        <strain evidence="2 3">WB1-6</strain>
    </source>
</reference>
<dbReference type="AlphaFoldDB" id="A0A1U7JM62"/>
<keyword evidence="3" id="KW-1185">Reference proteome</keyword>
<dbReference type="STRING" id="197461.A3843_02065"/>
<evidence type="ECO:0000256" key="1">
    <source>
        <dbReference type="SAM" id="SignalP"/>
    </source>
</evidence>
<dbReference type="InterPro" id="IPR010607">
    <property type="entry name" value="DUF1194"/>
</dbReference>
<protein>
    <recommendedName>
        <fullName evidence="4">VWFA domain-containing protein</fullName>
    </recommendedName>
</protein>
<dbReference type="Pfam" id="PF06707">
    <property type="entry name" value="DUF1194"/>
    <property type="match status" value="1"/>
</dbReference>
<evidence type="ECO:0008006" key="4">
    <source>
        <dbReference type="Google" id="ProtNLM"/>
    </source>
</evidence>
<dbReference type="RefSeq" id="WP_036490320.1">
    <property type="nucleotide sequence ID" value="NZ_LVVZ01000004.1"/>
</dbReference>
<dbReference type="EMBL" id="LVVZ01000004">
    <property type="protein sequence ID" value="OKL45741.1"/>
    <property type="molecule type" value="Genomic_DNA"/>
</dbReference>
<proteinExistence type="predicted"/>
<dbReference type="Proteomes" id="UP000185783">
    <property type="component" value="Unassembled WGS sequence"/>
</dbReference>
<name>A0A1U7JM62_9HYPH</name>
<gene>
    <name evidence="2" type="ORF">A3843_02065</name>
</gene>
<evidence type="ECO:0000313" key="2">
    <source>
        <dbReference type="EMBL" id="OKL45741.1"/>
    </source>
</evidence>
<evidence type="ECO:0000313" key="3">
    <source>
        <dbReference type="Proteomes" id="UP000185783"/>
    </source>
</evidence>
<feature type="chain" id="PRO_5010548960" description="VWFA domain-containing protein" evidence="1">
    <location>
        <begin position="25"/>
        <end position="244"/>
    </location>
</feature>
<dbReference type="InterPro" id="IPR036465">
    <property type="entry name" value="vWFA_dom_sf"/>
</dbReference>
<dbReference type="SUPFAM" id="SSF53300">
    <property type="entry name" value="vWA-like"/>
    <property type="match status" value="1"/>
</dbReference>
<comment type="caution">
    <text evidence="2">The sequence shown here is derived from an EMBL/GenBank/DDBJ whole genome shotgun (WGS) entry which is preliminary data.</text>
</comment>
<accession>A0A1U7JM62</accession>
<feature type="signal peptide" evidence="1">
    <location>
        <begin position="1"/>
        <end position="24"/>
    </location>
</feature>
<organism evidence="2 3">
    <name type="scientific">Pseudovibrio exalbescens</name>
    <dbReference type="NCBI Taxonomy" id="197461"/>
    <lineage>
        <taxon>Bacteria</taxon>
        <taxon>Pseudomonadati</taxon>
        <taxon>Pseudomonadota</taxon>
        <taxon>Alphaproteobacteria</taxon>
        <taxon>Hyphomicrobiales</taxon>
        <taxon>Stappiaceae</taxon>
        <taxon>Pseudovibrio</taxon>
    </lineage>
</organism>
<keyword evidence="1" id="KW-0732">Signal</keyword>
<sequence length="244" mass="26466">MVRRWLCFLIAMVFMVPTSLSALNAEELDLELVLLADATGSIDTAEIRFQRQGYADAITDPAVISAIKGNIYGKIAVTYIEWGSVGSQDVVVDWMVIDGPETAQTFATRLMEPPRRAFGSNAIGDALLFAKQRIDSNTFQGLRRVIDLSADSATNFNGPPIGPARQQVIDAGIIINGLAVLCRHCSGRPAGYDLEAAFAQRIIGGPGSFVVTADSRETFADAVRRKLILEIAGITPKRRIVRLD</sequence>